<evidence type="ECO:0000313" key="2">
    <source>
        <dbReference type="Proteomes" id="UP000828390"/>
    </source>
</evidence>
<name>A0A9D4RPQ3_DREPO</name>
<sequence length="162" mass="18998">MFANMLSGSSDKGFSEHPFACCVRFLREEAYCVPIILWYEMNRKITDQEVAERHLVHKRWMGGAEVDARPFLHYLQYLTYGGLGDRDNQLRALDALWSFEYGARNKINLYHHETALNLLGHCYEIVGEYDFALYYYELSLSGCNSNNAANWHVMRMRRLIRG</sequence>
<reference evidence="1" key="1">
    <citation type="journal article" date="2019" name="bioRxiv">
        <title>The Genome of the Zebra Mussel, Dreissena polymorpha: A Resource for Invasive Species Research.</title>
        <authorList>
            <person name="McCartney M.A."/>
            <person name="Auch B."/>
            <person name="Kono T."/>
            <person name="Mallez S."/>
            <person name="Zhang Y."/>
            <person name="Obille A."/>
            <person name="Becker A."/>
            <person name="Abrahante J.E."/>
            <person name="Garbe J."/>
            <person name="Badalamenti J.P."/>
            <person name="Herman A."/>
            <person name="Mangelson H."/>
            <person name="Liachko I."/>
            <person name="Sullivan S."/>
            <person name="Sone E.D."/>
            <person name="Koren S."/>
            <person name="Silverstein K.A.T."/>
            <person name="Beckman K.B."/>
            <person name="Gohl D.M."/>
        </authorList>
    </citation>
    <scope>NUCLEOTIDE SEQUENCE</scope>
    <source>
        <strain evidence="1">Duluth1</strain>
        <tissue evidence="1">Whole animal</tissue>
    </source>
</reference>
<dbReference type="EMBL" id="JAIWYP010000001">
    <property type="protein sequence ID" value="KAH3876841.1"/>
    <property type="molecule type" value="Genomic_DNA"/>
</dbReference>
<keyword evidence="2" id="KW-1185">Reference proteome</keyword>
<accession>A0A9D4RPQ3</accession>
<comment type="caution">
    <text evidence="1">The sequence shown here is derived from an EMBL/GenBank/DDBJ whole genome shotgun (WGS) entry which is preliminary data.</text>
</comment>
<organism evidence="1 2">
    <name type="scientific">Dreissena polymorpha</name>
    <name type="common">Zebra mussel</name>
    <name type="synonym">Mytilus polymorpha</name>
    <dbReference type="NCBI Taxonomy" id="45954"/>
    <lineage>
        <taxon>Eukaryota</taxon>
        <taxon>Metazoa</taxon>
        <taxon>Spiralia</taxon>
        <taxon>Lophotrochozoa</taxon>
        <taxon>Mollusca</taxon>
        <taxon>Bivalvia</taxon>
        <taxon>Autobranchia</taxon>
        <taxon>Heteroconchia</taxon>
        <taxon>Euheterodonta</taxon>
        <taxon>Imparidentia</taxon>
        <taxon>Neoheterodontei</taxon>
        <taxon>Myida</taxon>
        <taxon>Dreissenoidea</taxon>
        <taxon>Dreissenidae</taxon>
        <taxon>Dreissena</taxon>
    </lineage>
</organism>
<proteinExistence type="predicted"/>
<dbReference type="Proteomes" id="UP000828390">
    <property type="component" value="Unassembled WGS sequence"/>
</dbReference>
<dbReference type="AlphaFoldDB" id="A0A9D4RPQ3"/>
<evidence type="ECO:0000313" key="1">
    <source>
        <dbReference type="EMBL" id="KAH3876841.1"/>
    </source>
</evidence>
<gene>
    <name evidence="1" type="ORF">DPMN_000692</name>
</gene>
<protein>
    <submittedName>
        <fullName evidence="1">Uncharacterized protein</fullName>
    </submittedName>
</protein>
<reference evidence="1" key="2">
    <citation type="submission" date="2020-11" db="EMBL/GenBank/DDBJ databases">
        <authorList>
            <person name="McCartney M.A."/>
            <person name="Auch B."/>
            <person name="Kono T."/>
            <person name="Mallez S."/>
            <person name="Becker A."/>
            <person name="Gohl D.M."/>
            <person name="Silverstein K.A.T."/>
            <person name="Koren S."/>
            <person name="Bechman K.B."/>
            <person name="Herman A."/>
            <person name="Abrahante J.E."/>
            <person name="Garbe J."/>
        </authorList>
    </citation>
    <scope>NUCLEOTIDE SEQUENCE</scope>
    <source>
        <strain evidence="1">Duluth1</strain>
        <tissue evidence="1">Whole animal</tissue>
    </source>
</reference>